<protein>
    <submittedName>
        <fullName evidence="2">Uncharacterized protein</fullName>
    </submittedName>
</protein>
<dbReference type="EMBL" id="ML178860">
    <property type="protein sequence ID" value="TFK96440.1"/>
    <property type="molecule type" value="Genomic_DNA"/>
</dbReference>
<accession>A0A5C3Q7U0</accession>
<feature type="compositionally biased region" description="Low complexity" evidence="1">
    <location>
        <begin position="1"/>
        <end position="13"/>
    </location>
</feature>
<name>A0A5C3Q7U0_9AGAR</name>
<sequence>MVATLRATAAALTEGAQPAEKPPEASEKAKRGKAQVLAKRQQEIQPLKITIRRPKPSEVSSNVQSPTSPTPPPFSATPSRHKARTPDSPSTLIAFYSEISSTIISPGSVLTPSRLAEQRQSFNMTYSPSRSSSHFSPHSLARTGLLHSNELVLTVNRGKRTSDAVEISNDKGNTSLEDALSKMKPLKKQKLGKGSGPVGKLVKSSAVDKKQAEKVQKKMGRPPNPVVLLKTVQAYIIIPKAPQLGMGSKRRNGSKASPPTTNGPLTLNLDNSLDELCNCLWGFVTTTNFGKATAAGLPLSTQAGLDALVHQARSKKDPAGIIVFIYMNAPTAPCPKSAHPWELFASAAWKGADNNNDDTDIIYYGPSSSGAQNINVDKKLKPIEEEIRARWDHPGRCPEHPEVSCVQYNARHGGTWHFNLNNPPARIKSWSIHAPAAPDAPASSVLTKLFKAHNLSSKLAGVLGTFGLDLDRNLSGMINYTDNLVPHGITVMDWKRFQAAHTAYNTCNNNK</sequence>
<dbReference type="AlphaFoldDB" id="A0A5C3Q7U0"/>
<dbReference type="OrthoDB" id="3128618at2759"/>
<evidence type="ECO:0000313" key="2">
    <source>
        <dbReference type="EMBL" id="TFK96440.1"/>
    </source>
</evidence>
<feature type="region of interest" description="Disordered" evidence="1">
    <location>
        <begin position="1"/>
        <end position="88"/>
    </location>
</feature>
<keyword evidence="3" id="KW-1185">Reference proteome</keyword>
<feature type="compositionally biased region" description="Basic and acidic residues" evidence="1">
    <location>
        <begin position="206"/>
        <end position="216"/>
    </location>
</feature>
<evidence type="ECO:0000256" key="1">
    <source>
        <dbReference type="SAM" id="MobiDB-lite"/>
    </source>
</evidence>
<reference evidence="2 3" key="1">
    <citation type="journal article" date="2019" name="Nat. Ecol. Evol.">
        <title>Megaphylogeny resolves global patterns of mushroom evolution.</title>
        <authorList>
            <person name="Varga T."/>
            <person name="Krizsan K."/>
            <person name="Foldi C."/>
            <person name="Dima B."/>
            <person name="Sanchez-Garcia M."/>
            <person name="Sanchez-Ramirez S."/>
            <person name="Szollosi G.J."/>
            <person name="Szarkandi J.G."/>
            <person name="Papp V."/>
            <person name="Albert L."/>
            <person name="Andreopoulos W."/>
            <person name="Angelini C."/>
            <person name="Antonin V."/>
            <person name="Barry K.W."/>
            <person name="Bougher N.L."/>
            <person name="Buchanan P."/>
            <person name="Buyck B."/>
            <person name="Bense V."/>
            <person name="Catcheside P."/>
            <person name="Chovatia M."/>
            <person name="Cooper J."/>
            <person name="Damon W."/>
            <person name="Desjardin D."/>
            <person name="Finy P."/>
            <person name="Geml J."/>
            <person name="Haridas S."/>
            <person name="Hughes K."/>
            <person name="Justo A."/>
            <person name="Karasinski D."/>
            <person name="Kautmanova I."/>
            <person name="Kiss B."/>
            <person name="Kocsube S."/>
            <person name="Kotiranta H."/>
            <person name="LaButti K.M."/>
            <person name="Lechner B.E."/>
            <person name="Liimatainen K."/>
            <person name="Lipzen A."/>
            <person name="Lukacs Z."/>
            <person name="Mihaltcheva S."/>
            <person name="Morgado L.N."/>
            <person name="Niskanen T."/>
            <person name="Noordeloos M.E."/>
            <person name="Ohm R.A."/>
            <person name="Ortiz-Santana B."/>
            <person name="Ovrebo C."/>
            <person name="Racz N."/>
            <person name="Riley R."/>
            <person name="Savchenko A."/>
            <person name="Shiryaev A."/>
            <person name="Soop K."/>
            <person name="Spirin V."/>
            <person name="Szebenyi C."/>
            <person name="Tomsovsky M."/>
            <person name="Tulloss R.E."/>
            <person name="Uehling J."/>
            <person name="Grigoriev I.V."/>
            <person name="Vagvolgyi C."/>
            <person name="Papp T."/>
            <person name="Martin F.M."/>
            <person name="Miettinen O."/>
            <person name="Hibbett D.S."/>
            <person name="Nagy L.G."/>
        </authorList>
    </citation>
    <scope>NUCLEOTIDE SEQUENCE [LARGE SCALE GENOMIC DNA]</scope>
    <source>
        <strain evidence="2 3">CBS 309.79</strain>
    </source>
</reference>
<gene>
    <name evidence="2" type="ORF">BDV98DRAFT_608278</name>
</gene>
<feature type="region of interest" description="Disordered" evidence="1">
    <location>
        <begin position="180"/>
        <end position="222"/>
    </location>
</feature>
<organism evidence="2 3">
    <name type="scientific">Pterulicium gracile</name>
    <dbReference type="NCBI Taxonomy" id="1884261"/>
    <lineage>
        <taxon>Eukaryota</taxon>
        <taxon>Fungi</taxon>
        <taxon>Dikarya</taxon>
        <taxon>Basidiomycota</taxon>
        <taxon>Agaricomycotina</taxon>
        <taxon>Agaricomycetes</taxon>
        <taxon>Agaricomycetidae</taxon>
        <taxon>Agaricales</taxon>
        <taxon>Pleurotineae</taxon>
        <taxon>Pterulaceae</taxon>
        <taxon>Pterulicium</taxon>
    </lineage>
</organism>
<proteinExistence type="predicted"/>
<dbReference type="Proteomes" id="UP000305067">
    <property type="component" value="Unassembled WGS sequence"/>
</dbReference>
<evidence type="ECO:0000313" key="3">
    <source>
        <dbReference type="Proteomes" id="UP000305067"/>
    </source>
</evidence>